<dbReference type="RefSeq" id="WP_025079203.1">
    <property type="nucleotide sequence ID" value="NZ_CP012075.1"/>
</dbReference>
<sequence length="263" mass="29794">MYILFKAPTGSCRVHGVRTEVMPDGVSETKCEASIEFAPLSKDSKVKAVVHLHAIADEDDATAAFVHDIESTLNPICMELDSRGKCIGISDHDELCKRWDDRLSLLRANYEGGWVEKELQLLTDRVHNKGLLLNMMKRYYVFSEWMEADWSGIEFTKGKGYREHEETALGVPLLFSQECSIEDNEEGMLLHIDGNADLKKNEVQLDKISLLNEAQPENIISIEQHCIVKTTGITEIPQSIHSLYTIKGREQILKDIEISLTFQ</sequence>
<dbReference type="Proteomes" id="UP000060345">
    <property type="component" value="Chromosome 2"/>
</dbReference>
<keyword evidence="4" id="KW-1185">Reference proteome</keyword>
<proteinExistence type="predicted"/>
<dbReference type="EMBL" id="CP072369">
    <property type="protein sequence ID" value="QUB86141.1"/>
    <property type="molecule type" value="Genomic_DNA"/>
</dbReference>
<accession>A0A0K1NN97</accession>
<organism evidence="1 3">
    <name type="scientific">Prevotella fusca JCM 17724</name>
    <dbReference type="NCBI Taxonomy" id="1236517"/>
    <lineage>
        <taxon>Bacteria</taxon>
        <taxon>Pseudomonadati</taxon>
        <taxon>Bacteroidota</taxon>
        <taxon>Bacteroidia</taxon>
        <taxon>Bacteroidales</taxon>
        <taxon>Prevotellaceae</taxon>
        <taxon>Prevotella</taxon>
    </lineage>
</organism>
<dbReference type="EMBL" id="CP012075">
    <property type="protein sequence ID" value="AKU70505.1"/>
    <property type="molecule type" value="Genomic_DNA"/>
</dbReference>
<evidence type="ECO:0000313" key="1">
    <source>
        <dbReference type="EMBL" id="AKU70505.1"/>
    </source>
</evidence>
<evidence type="ECO:0000313" key="3">
    <source>
        <dbReference type="Proteomes" id="UP000060345"/>
    </source>
</evidence>
<name>A0A0K1NN97_9BACT</name>
<protein>
    <submittedName>
        <fullName evidence="1">Uncharacterized protein</fullName>
    </submittedName>
</protein>
<gene>
    <name evidence="1" type="ORF">ADJ77_12210</name>
    <name evidence="2" type="ORF">J5A51_02440</name>
</gene>
<dbReference type="AlphaFoldDB" id="A0A0K1NN97"/>
<dbReference type="STRING" id="1236517.ADJ77_12210"/>
<evidence type="ECO:0000313" key="2">
    <source>
        <dbReference type="EMBL" id="QUB86141.1"/>
    </source>
</evidence>
<dbReference type="Proteomes" id="UP000682005">
    <property type="component" value="Chromosome 2"/>
</dbReference>
<dbReference type="KEGG" id="pfus:ADJ77_12210"/>
<reference evidence="2 4" key="2">
    <citation type="submission" date="2021-03" db="EMBL/GenBank/DDBJ databases">
        <title>Human Oral Microbial Genomes.</title>
        <authorList>
            <person name="Johnston C.D."/>
            <person name="Chen T."/>
            <person name="Dewhirst F.E."/>
        </authorList>
    </citation>
    <scope>NUCLEOTIDE SEQUENCE [LARGE SCALE GENOMIC DNA]</scope>
    <source>
        <strain evidence="2 4">W1435</strain>
    </source>
</reference>
<reference evidence="1 3" key="1">
    <citation type="submission" date="2015-07" db="EMBL/GenBank/DDBJ databases">
        <authorList>
            <person name="Noorani M."/>
        </authorList>
    </citation>
    <scope>NUCLEOTIDE SEQUENCE [LARGE SCALE GENOMIC DNA]</scope>
    <source>
        <strain evidence="1 3">W1435</strain>
    </source>
</reference>
<evidence type="ECO:0000313" key="4">
    <source>
        <dbReference type="Proteomes" id="UP000682005"/>
    </source>
</evidence>